<proteinExistence type="predicted"/>
<dbReference type="EMBL" id="CAAALY010091264">
    <property type="protein sequence ID" value="VEL27955.1"/>
    <property type="molecule type" value="Genomic_DNA"/>
</dbReference>
<sequence length="147" mass="16912">MAFTDGLIDAKRSNTKDGFNQHDRHHRWMDKSPGEKGITRVLRNILAKKRNTNIWDPEDILENHQIANKQSLLPAGRISPSIQLSSKQKVYMILHSPRMASQHEYRQLNSKMYQKAENRRLATSKPRPCTLKEQSGASFYAPRASEA</sequence>
<dbReference type="AlphaFoldDB" id="A0A448X4Q0"/>
<keyword evidence="3" id="KW-1185">Reference proteome</keyword>
<name>A0A448X4Q0_9PLAT</name>
<gene>
    <name evidence="2" type="ORF">PXEA_LOCUS21395</name>
</gene>
<evidence type="ECO:0000313" key="2">
    <source>
        <dbReference type="EMBL" id="VEL27955.1"/>
    </source>
</evidence>
<feature type="region of interest" description="Disordered" evidence="1">
    <location>
        <begin position="14"/>
        <end position="33"/>
    </location>
</feature>
<organism evidence="2 3">
    <name type="scientific">Protopolystoma xenopodis</name>
    <dbReference type="NCBI Taxonomy" id="117903"/>
    <lineage>
        <taxon>Eukaryota</taxon>
        <taxon>Metazoa</taxon>
        <taxon>Spiralia</taxon>
        <taxon>Lophotrochozoa</taxon>
        <taxon>Platyhelminthes</taxon>
        <taxon>Monogenea</taxon>
        <taxon>Polyopisthocotylea</taxon>
        <taxon>Polystomatidea</taxon>
        <taxon>Polystomatidae</taxon>
        <taxon>Protopolystoma</taxon>
    </lineage>
</organism>
<evidence type="ECO:0000313" key="3">
    <source>
        <dbReference type="Proteomes" id="UP000784294"/>
    </source>
</evidence>
<feature type="region of interest" description="Disordered" evidence="1">
    <location>
        <begin position="117"/>
        <end position="147"/>
    </location>
</feature>
<reference evidence="2" key="1">
    <citation type="submission" date="2018-11" db="EMBL/GenBank/DDBJ databases">
        <authorList>
            <consortium name="Pathogen Informatics"/>
        </authorList>
    </citation>
    <scope>NUCLEOTIDE SEQUENCE</scope>
</reference>
<comment type="caution">
    <text evidence="2">The sequence shown here is derived from an EMBL/GenBank/DDBJ whole genome shotgun (WGS) entry which is preliminary data.</text>
</comment>
<dbReference type="Proteomes" id="UP000784294">
    <property type="component" value="Unassembled WGS sequence"/>
</dbReference>
<evidence type="ECO:0000256" key="1">
    <source>
        <dbReference type="SAM" id="MobiDB-lite"/>
    </source>
</evidence>
<protein>
    <submittedName>
        <fullName evidence="2">Uncharacterized protein</fullName>
    </submittedName>
</protein>
<accession>A0A448X4Q0</accession>